<evidence type="ECO:0000259" key="3">
    <source>
        <dbReference type="Pfam" id="PF10348"/>
    </source>
</evidence>
<dbReference type="Pfam" id="PF10348">
    <property type="entry name" value="DUF2427"/>
    <property type="match status" value="1"/>
</dbReference>
<dbReference type="RefSeq" id="XP_033530013.1">
    <property type="nucleotide sequence ID" value="XM_033676821.1"/>
</dbReference>
<feature type="transmembrane region" description="Helical" evidence="2">
    <location>
        <begin position="444"/>
        <end position="464"/>
    </location>
</feature>
<keyword evidence="6" id="KW-1185">Reference proteome</keyword>
<protein>
    <recommendedName>
        <fullName evidence="8">Integral membrane protein</fullName>
    </recommendedName>
</protein>
<feature type="transmembrane region" description="Helical" evidence="2">
    <location>
        <begin position="276"/>
        <end position="299"/>
    </location>
</feature>
<dbReference type="PANTHER" id="PTHR31685">
    <property type="entry name" value="INTEGRAL MEMBRANE PROTEIN (AFU_ORTHOLOGUE AFUA_6G12730)-RELATED"/>
    <property type="match status" value="1"/>
</dbReference>
<feature type="domain" description="DUF2427" evidence="3">
    <location>
        <begin position="8"/>
        <end position="102"/>
    </location>
</feature>
<feature type="transmembrane region" description="Helical" evidence="2">
    <location>
        <begin position="83"/>
        <end position="104"/>
    </location>
</feature>
<dbReference type="AlphaFoldDB" id="A0A6G1FRT4"/>
<organism evidence="5">
    <name type="scientific">Eremomyces bilateralis CBS 781.70</name>
    <dbReference type="NCBI Taxonomy" id="1392243"/>
    <lineage>
        <taxon>Eukaryota</taxon>
        <taxon>Fungi</taxon>
        <taxon>Dikarya</taxon>
        <taxon>Ascomycota</taxon>
        <taxon>Pezizomycotina</taxon>
        <taxon>Dothideomycetes</taxon>
        <taxon>Dothideomycetes incertae sedis</taxon>
        <taxon>Eremomycetales</taxon>
        <taxon>Eremomycetaceae</taxon>
        <taxon>Eremomyces</taxon>
    </lineage>
</organism>
<feature type="transmembrane region" description="Helical" evidence="2">
    <location>
        <begin position="510"/>
        <end position="534"/>
    </location>
</feature>
<proteinExistence type="predicted"/>
<dbReference type="Pfam" id="PF10355">
    <property type="entry name" value="Ytp1"/>
    <property type="match status" value="1"/>
</dbReference>
<feature type="domain" description="Protein YTP1-like C-terminal" evidence="4">
    <location>
        <begin position="242"/>
        <end position="536"/>
    </location>
</feature>
<evidence type="ECO:0000259" key="4">
    <source>
        <dbReference type="Pfam" id="PF10355"/>
    </source>
</evidence>
<gene>
    <name evidence="5 7" type="ORF">P152DRAFT_405601</name>
</gene>
<dbReference type="OrthoDB" id="4005299at2759"/>
<reference evidence="7" key="3">
    <citation type="submission" date="2025-04" db="UniProtKB">
        <authorList>
            <consortium name="RefSeq"/>
        </authorList>
    </citation>
    <scope>IDENTIFICATION</scope>
    <source>
        <strain evidence="7">CBS 781.70</strain>
    </source>
</reference>
<dbReference type="GeneID" id="54417391"/>
<evidence type="ECO:0000256" key="2">
    <source>
        <dbReference type="SAM" id="Phobius"/>
    </source>
</evidence>
<evidence type="ECO:0008006" key="8">
    <source>
        <dbReference type="Google" id="ProtNLM"/>
    </source>
</evidence>
<feature type="transmembrane region" description="Helical" evidence="2">
    <location>
        <begin position="349"/>
        <end position="368"/>
    </location>
</feature>
<evidence type="ECO:0000256" key="1">
    <source>
        <dbReference type="SAM" id="MobiDB-lite"/>
    </source>
</evidence>
<accession>A0A6G1FRT4</accession>
<keyword evidence="2" id="KW-0472">Membrane</keyword>
<dbReference type="EMBL" id="ML975185">
    <property type="protein sequence ID" value="KAF1808382.1"/>
    <property type="molecule type" value="Genomic_DNA"/>
</dbReference>
<feature type="transmembrane region" description="Helical" evidence="2">
    <location>
        <begin position="311"/>
        <end position="329"/>
    </location>
</feature>
<feature type="region of interest" description="Disordered" evidence="1">
    <location>
        <begin position="140"/>
        <end position="198"/>
    </location>
</feature>
<evidence type="ECO:0000313" key="7">
    <source>
        <dbReference type="RefSeq" id="XP_033530013.1"/>
    </source>
</evidence>
<keyword evidence="2" id="KW-1133">Transmembrane helix</keyword>
<keyword evidence="2" id="KW-0812">Transmembrane</keyword>
<dbReference type="Proteomes" id="UP000504638">
    <property type="component" value="Unplaced"/>
</dbReference>
<dbReference type="PANTHER" id="PTHR31685:SF3">
    <property type="entry name" value="INTEGRAL MEMBRANE PROTEIN (AFU_ORTHOLOGUE AFUA_6G12730)"/>
    <property type="match status" value="1"/>
</dbReference>
<feature type="transmembrane region" description="Helical" evidence="2">
    <location>
        <begin position="479"/>
        <end position="503"/>
    </location>
</feature>
<feature type="transmembrane region" description="Helical" evidence="2">
    <location>
        <begin position="20"/>
        <end position="40"/>
    </location>
</feature>
<dbReference type="InterPro" id="IPR018825">
    <property type="entry name" value="DUF2427"/>
</dbReference>
<feature type="transmembrane region" description="Helical" evidence="2">
    <location>
        <begin position="52"/>
        <end position="71"/>
    </location>
</feature>
<evidence type="ECO:0000313" key="5">
    <source>
        <dbReference type="EMBL" id="KAF1808382.1"/>
    </source>
</evidence>
<feature type="transmembrane region" description="Helical" evidence="2">
    <location>
        <begin position="237"/>
        <end position="256"/>
    </location>
</feature>
<reference evidence="7" key="2">
    <citation type="submission" date="2020-04" db="EMBL/GenBank/DDBJ databases">
        <authorList>
            <consortium name="NCBI Genome Project"/>
        </authorList>
    </citation>
    <scope>NUCLEOTIDE SEQUENCE</scope>
    <source>
        <strain evidence="7">CBS 781.70</strain>
    </source>
</reference>
<evidence type="ECO:0000313" key="6">
    <source>
        <dbReference type="Proteomes" id="UP000504638"/>
    </source>
</evidence>
<sequence length="552" mass="61154">MPTYKPSYFADGGHPSMITAHIILSVIAWVVILPLGVVFSVAGSRYTLPAQFLFLLVNAVAVLFAVIYNASTPDLYEHNVHHPIGWAITWIAVAWAVMAILNVYTSRAKATHRTSYDCEPVSAANIAQYDRLREQSPYDEVRWSGDSGQGTERHSSSLLGAHTRSPSIASETRPFDLGHSNIRLDDAEDDEPDEPEKRSFLRNTYVDKMLSRNVYRIAAFRKTLKVMSFIYTAVERTILILGFLALTSGGVVYGGIFRGKDVFGGLAHFVKGGIFFWYGLVTLGRWMGSFADLGWAWNVKPPATLVGPRKAGFVSAEFMESFLIFLYGASNIFLEHLGGAGGPWRAQDLEHVSITIMFFGGGLLGMLIESHKVRELLNTSILVTKDASLPQRFGPDSTDDQWDAPKQYRFPMNPMPGVIVLLLGIMMSSHHQHSMTSAMVHKQWGMLFVAGAISRAVTYVTLYISPPTSYLPSRPPSEIVTAFCLIGGGLIFMESTHTIIYALDDNKIEAMFVFTVTMGLSCLIMAWETVVIAIKGWAVRRENWSAFSQAHA</sequence>
<reference evidence="5 7" key="1">
    <citation type="submission" date="2020-01" db="EMBL/GenBank/DDBJ databases">
        <authorList>
            <consortium name="DOE Joint Genome Institute"/>
            <person name="Haridas S."/>
            <person name="Albert R."/>
            <person name="Binder M."/>
            <person name="Bloem J."/>
            <person name="Labutti K."/>
            <person name="Salamov A."/>
            <person name="Andreopoulos B."/>
            <person name="Baker S.E."/>
            <person name="Barry K."/>
            <person name="Bills G."/>
            <person name="Bluhm B.H."/>
            <person name="Cannon C."/>
            <person name="Castanera R."/>
            <person name="Culley D.E."/>
            <person name="Daum C."/>
            <person name="Ezra D."/>
            <person name="Gonzalez J.B."/>
            <person name="Henrissat B."/>
            <person name="Kuo A."/>
            <person name="Liang C."/>
            <person name="Lipzen A."/>
            <person name="Lutzoni F."/>
            <person name="Magnuson J."/>
            <person name="Mondo S."/>
            <person name="Nolan M."/>
            <person name="Ohm R."/>
            <person name="Pangilinan J."/>
            <person name="Park H.-J."/>
            <person name="Ramirez L."/>
            <person name="Alfaro M."/>
            <person name="Sun H."/>
            <person name="Tritt A."/>
            <person name="Yoshinaga Y."/>
            <person name="Zwiers L.-H."/>
            <person name="Turgeon B.G."/>
            <person name="Goodwin S.B."/>
            <person name="Spatafora J.W."/>
            <person name="Crous P.W."/>
            <person name="Grigoriev I.V."/>
        </authorList>
    </citation>
    <scope>NUCLEOTIDE SEQUENCE</scope>
    <source>
        <strain evidence="5 7">CBS 781.70</strain>
    </source>
</reference>
<dbReference type="InterPro" id="IPR018827">
    <property type="entry name" value="YTP1_C"/>
</dbReference>
<name>A0A6G1FRT4_9PEZI</name>